<dbReference type="EMBL" id="BTGB01000009">
    <property type="protein sequence ID" value="GMM48114.1"/>
    <property type="molecule type" value="Genomic_DNA"/>
</dbReference>
<gene>
    <name evidence="12" type="ORF">DAPK24_047120</name>
</gene>
<dbReference type="AlphaFoldDB" id="A0AAV5R966"/>
<evidence type="ECO:0000256" key="3">
    <source>
        <dbReference type="ARBA" id="ARBA00009105"/>
    </source>
</evidence>
<dbReference type="Pfam" id="PF11051">
    <property type="entry name" value="Mannosyl_trans3"/>
    <property type="match status" value="1"/>
</dbReference>
<keyword evidence="9 11" id="KW-0472">Membrane</keyword>
<evidence type="ECO:0000256" key="7">
    <source>
        <dbReference type="ARBA" id="ARBA00022989"/>
    </source>
</evidence>
<evidence type="ECO:0000256" key="1">
    <source>
        <dbReference type="ARBA" id="ARBA00004323"/>
    </source>
</evidence>
<dbReference type="PANTHER" id="PTHR31646">
    <property type="entry name" value="ALPHA-1,2-MANNOSYLTRANSFERASE MNN2"/>
    <property type="match status" value="1"/>
</dbReference>
<evidence type="ECO:0000256" key="4">
    <source>
        <dbReference type="ARBA" id="ARBA00022679"/>
    </source>
</evidence>
<dbReference type="GO" id="GO:0000139">
    <property type="term" value="C:Golgi membrane"/>
    <property type="evidence" value="ECO:0007669"/>
    <property type="project" value="UniProtKB-SubCell"/>
</dbReference>
<dbReference type="GO" id="GO:0046354">
    <property type="term" value="P:mannan biosynthetic process"/>
    <property type="evidence" value="ECO:0007669"/>
    <property type="project" value="TreeGrafter"/>
</dbReference>
<comment type="similarity">
    <text evidence="3">Belongs to the MNN1/MNT family.</text>
</comment>
<evidence type="ECO:0000256" key="8">
    <source>
        <dbReference type="ARBA" id="ARBA00023034"/>
    </source>
</evidence>
<keyword evidence="10" id="KW-0325">Glycoprotein</keyword>
<keyword evidence="5 11" id="KW-0812">Transmembrane</keyword>
<keyword evidence="6" id="KW-0735">Signal-anchor</keyword>
<evidence type="ECO:0000256" key="10">
    <source>
        <dbReference type="ARBA" id="ARBA00023180"/>
    </source>
</evidence>
<organism evidence="12 13">
    <name type="scientific">Pichia kluyveri</name>
    <name type="common">Yeast</name>
    <dbReference type="NCBI Taxonomy" id="36015"/>
    <lineage>
        <taxon>Eukaryota</taxon>
        <taxon>Fungi</taxon>
        <taxon>Dikarya</taxon>
        <taxon>Ascomycota</taxon>
        <taxon>Saccharomycotina</taxon>
        <taxon>Pichiomycetes</taxon>
        <taxon>Pichiales</taxon>
        <taxon>Pichiaceae</taxon>
        <taxon>Pichia</taxon>
    </lineage>
</organism>
<proteinExistence type="inferred from homology"/>
<name>A0AAV5R966_PICKL</name>
<accession>A0AAV5R966</accession>
<dbReference type="Proteomes" id="UP001378960">
    <property type="component" value="Unassembled WGS sequence"/>
</dbReference>
<protein>
    <submittedName>
        <fullName evidence="12">Alpha-1,2-mannosyltransferase</fullName>
    </submittedName>
</protein>
<comment type="pathway">
    <text evidence="2">Protein modification; protein glycosylation.</text>
</comment>
<keyword evidence="8" id="KW-0333">Golgi apparatus</keyword>
<comment type="caution">
    <text evidence="12">The sequence shown here is derived from an EMBL/GenBank/DDBJ whole genome shotgun (WGS) entry which is preliminary data.</text>
</comment>
<comment type="subcellular location">
    <subcellularLocation>
        <location evidence="1">Golgi apparatus membrane</location>
        <topology evidence="1">Single-pass type II membrane protein</topology>
    </subcellularLocation>
</comment>
<reference evidence="12 13" key="1">
    <citation type="journal article" date="2023" name="Elife">
        <title>Identification of key yeast species and microbe-microbe interactions impacting larval growth of Drosophila in the wild.</title>
        <authorList>
            <person name="Mure A."/>
            <person name="Sugiura Y."/>
            <person name="Maeda R."/>
            <person name="Honda K."/>
            <person name="Sakurai N."/>
            <person name="Takahashi Y."/>
            <person name="Watada M."/>
            <person name="Katoh T."/>
            <person name="Gotoh A."/>
            <person name="Gotoh Y."/>
            <person name="Taniguchi I."/>
            <person name="Nakamura K."/>
            <person name="Hayashi T."/>
            <person name="Katayama T."/>
            <person name="Uemura T."/>
            <person name="Hattori Y."/>
        </authorList>
    </citation>
    <scope>NUCLEOTIDE SEQUENCE [LARGE SCALE GENOMIC DNA]</scope>
    <source>
        <strain evidence="12 13">PK-24</strain>
    </source>
</reference>
<evidence type="ECO:0000256" key="6">
    <source>
        <dbReference type="ARBA" id="ARBA00022968"/>
    </source>
</evidence>
<evidence type="ECO:0000256" key="9">
    <source>
        <dbReference type="ARBA" id="ARBA00023136"/>
    </source>
</evidence>
<dbReference type="SUPFAM" id="SSF53448">
    <property type="entry name" value="Nucleotide-diphospho-sugar transferases"/>
    <property type="match status" value="1"/>
</dbReference>
<feature type="transmembrane region" description="Helical" evidence="11">
    <location>
        <begin position="12"/>
        <end position="32"/>
    </location>
</feature>
<dbReference type="GO" id="GO:0000026">
    <property type="term" value="F:alpha-1,2-mannosyltransferase activity"/>
    <property type="evidence" value="ECO:0007669"/>
    <property type="project" value="TreeGrafter"/>
</dbReference>
<dbReference type="FunFam" id="3.90.550.10:FF:000177">
    <property type="entry name" value="MNN5p Alpha-1,2-mannosyltransferase"/>
    <property type="match status" value="1"/>
</dbReference>
<evidence type="ECO:0000313" key="13">
    <source>
        <dbReference type="Proteomes" id="UP001378960"/>
    </source>
</evidence>
<evidence type="ECO:0000256" key="2">
    <source>
        <dbReference type="ARBA" id="ARBA00004922"/>
    </source>
</evidence>
<evidence type="ECO:0000256" key="11">
    <source>
        <dbReference type="SAM" id="Phobius"/>
    </source>
</evidence>
<keyword evidence="13" id="KW-1185">Reference proteome</keyword>
<keyword evidence="4" id="KW-0808">Transferase</keyword>
<evidence type="ECO:0000256" key="5">
    <source>
        <dbReference type="ARBA" id="ARBA00022692"/>
    </source>
</evidence>
<dbReference type="InterPro" id="IPR022751">
    <property type="entry name" value="Alpha_mannosyltransferase"/>
</dbReference>
<evidence type="ECO:0000313" key="12">
    <source>
        <dbReference type="EMBL" id="GMM48114.1"/>
    </source>
</evidence>
<sequence>MRQISFIKRKISLKFLLFIILISILSYFTLILNIQYNNKDNINILNNEKGTQRDVLKNLNSKDESSRSFHEKMLLEQIDNNIIDPSKNIQNVVDDDDNIIINNNPITSLLSKIIPIIESCEPSIGYELQNEDSSINDNDDNTNSNVKDKKKLRLFRKKLNRIYGKNGKNDIGIHDLTPILSKNFLNDCLYLPDDMFQELKISHEYFVKHIENIEYNDIDNNNGINPLYDNTNGIVFIGGGKFSWLTLLSIENLRSTGSILPIEVMIPTIDDYEYELCENILPDLNAKCILLYEFLPKNLNFKLNGYQYKSLALLISSFQNVLLLDSDNIPILNPDILFNDKLFIDNGMIVWPDFWRRVTHPLYYKIANREISNKRIRYAIDKKTPNDYYTNNDDSDNDNDNIDIDNDIPLHDREGSIPDASTESGQLIINKKTHFKALLLSFYYNVYGPRHYYPLFTQGGAGEGDKETFIAATLYYNLKVYQVNRPVGVIGHWVNGEYNGVGMIQFNPIIDKLNEDNYIKFLNEKILNEGTNYNYNFMDYLNYFSNSFAEPMFFHCNFPKIDPISLFNENKLVDENNNQWRLFEDQPNIGFDFELRQWNLINKYFCPIDDKPFNLNYLKNSNINHKQLCNNIKERLDYLLSTEIKYDNN</sequence>
<dbReference type="PANTHER" id="PTHR31646:SF1">
    <property type="entry name" value="ALPHA-1,2-MANNOSYLTRANSFERASE MNN2"/>
    <property type="match status" value="1"/>
</dbReference>
<keyword evidence="7 11" id="KW-1133">Transmembrane helix</keyword>
<dbReference type="InterPro" id="IPR029044">
    <property type="entry name" value="Nucleotide-diphossugar_trans"/>
</dbReference>